<comment type="subcellular location">
    <subcellularLocation>
        <location evidence="1">Nucleus</location>
    </subcellularLocation>
</comment>
<protein>
    <submittedName>
        <fullName evidence="7">Uncharacterized protein</fullName>
    </submittedName>
</protein>
<evidence type="ECO:0000256" key="5">
    <source>
        <dbReference type="ARBA" id="ARBA00023242"/>
    </source>
</evidence>
<keyword evidence="8" id="KW-1185">Reference proteome</keyword>
<comment type="caution">
    <text evidence="7">The sequence shown here is derived from an EMBL/GenBank/DDBJ whole genome shotgun (WGS) entry which is preliminary data.</text>
</comment>
<dbReference type="EMBL" id="CABFNQ020000700">
    <property type="protein sequence ID" value="CAH0024701.1"/>
    <property type="molecule type" value="Genomic_DNA"/>
</dbReference>
<dbReference type="GO" id="GO:0000976">
    <property type="term" value="F:transcription cis-regulatory region binding"/>
    <property type="evidence" value="ECO:0007669"/>
    <property type="project" value="TreeGrafter"/>
</dbReference>
<dbReference type="AlphaFoldDB" id="A0A9N9YNA0"/>
<evidence type="ECO:0000256" key="6">
    <source>
        <dbReference type="SAM" id="MobiDB-lite"/>
    </source>
</evidence>
<reference evidence="7" key="1">
    <citation type="submission" date="2021-10" db="EMBL/GenBank/DDBJ databases">
        <authorList>
            <person name="Piombo E."/>
        </authorList>
    </citation>
    <scope>NUCLEOTIDE SEQUENCE</scope>
</reference>
<accession>A0A9N9YNA0</accession>
<dbReference type="InterPro" id="IPR051089">
    <property type="entry name" value="prtT"/>
</dbReference>
<dbReference type="GO" id="GO:0005634">
    <property type="term" value="C:nucleus"/>
    <property type="evidence" value="ECO:0007669"/>
    <property type="project" value="UniProtKB-SubCell"/>
</dbReference>
<feature type="region of interest" description="Disordered" evidence="6">
    <location>
        <begin position="1"/>
        <end position="30"/>
    </location>
</feature>
<keyword evidence="4" id="KW-0804">Transcription</keyword>
<dbReference type="PANTHER" id="PTHR31845">
    <property type="entry name" value="FINGER DOMAIN PROTEIN, PUTATIVE-RELATED"/>
    <property type="match status" value="1"/>
</dbReference>
<keyword evidence="5" id="KW-0539">Nucleus</keyword>
<evidence type="ECO:0000313" key="7">
    <source>
        <dbReference type="EMBL" id="CAH0024701.1"/>
    </source>
</evidence>
<keyword evidence="2" id="KW-0805">Transcription regulation</keyword>
<evidence type="ECO:0000256" key="2">
    <source>
        <dbReference type="ARBA" id="ARBA00023015"/>
    </source>
</evidence>
<keyword evidence="3" id="KW-0238">DNA-binding</keyword>
<evidence type="ECO:0000256" key="1">
    <source>
        <dbReference type="ARBA" id="ARBA00004123"/>
    </source>
</evidence>
<dbReference type="GO" id="GO:0000981">
    <property type="term" value="F:DNA-binding transcription factor activity, RNA polymerase II-specific"/>
    <property type="evidence" value="ECO:0007669"/>
    <property type="project" value="TreeGrafter"/>
</dbReference>
<dbReference type="Proteomes" id="UP000696573">
    <property type="component" value="Unassembled WGS sequence"/>
</dbReference>
<dbReference type="OrthoDB" id="1600564at2759"/>
<evidence type="ECO:0000313" key="8">
    <source>
        <dbReference type="Proteomes" id="UP000696573"/>
    </source>
</evidence>
<evidence type="ECO:0000256" key="3">
    <source>
        <dbReference type="ARBA" id="ARBA00023125"/>
    </source>
</evidence>
<feature type="compositionally biased region" description="Polar residues" evidence="6">
    <location>
        <begin position="1"/>
        <end position="12"/>
    </location>
</feature>
<proteinExistence type="predicted"/>
<name>A0A9N9YNA0_9HYPO</name>
<dbReference type="PANTHER" id="PTHR31845:SF32">
    <property type="entry name" value="MISCELLANEOUS ZN(II)2CYS6 TRANSCRIPTION FACTOR (EUROFUNG)-RELATED"/>
    <property type="match status" value="1"/>
</dbReference>
<sequence>MFSGLGAQNSDPPESRDGADQGEDGNGHMTAMSFYGRAFRRRRVQKESRSRAAKLEKQLSELMALVGTTSRTGSGESPDLAPSTAAASVCSQIDNSTTISHAPSSIGIPDDPGIQHPINPIPSISDDGQIVHLSDKAWEESLIVFQLSILQGFPFIYISQGVDPAQFRCQYPMVSLCIVFIASSDLQQKVVLGKTLSGILTKKIIIQRCADIDLLLASICFTGWIHHNGKPEMLTAWIQLTLTVVYDTKLNVTRLDSMLLRRALLAAFILASIVQALKWTSIMNESLAILAETPECPGDRLLAAQVHCHLILQYLPLAGSFLGQPGTEVEHNPARQMYQQEASSRLQKVKTAFQMDAACNPVVAMTILATEQAIFSAAVGTLGDYQPPEVQMQIISNFHRSLLAVSGWFRTFLPLGAQALTTLPIASFVQLSSNVETLFSLTTLESPLWDTELVSQTVDVFATMDTIAHMLKSIPGILGQRAVPNATPPGEMDVITVAVENIREQKKGWESVAAEKRALRTYLDEIQGYDMTFNDLDFEGLQREGLDSK</sequence>
<organism evidence="7 8">
    <name type="scientific">Clonostachys rhizophaga</name>
    <dbReference type="NCBI Taxonomy" id="160324"/>
    <lineage>
        <taxon>Eukaryota</taxon>
        <taxon>Fungi</taxon>
        <taxon>Dikarya</taxon>
        <taxon>Ascomycota</taxon>
        <taxon>Pezizomycotina</taxon>
        <taxon>Sordariomycetes</taxon>
        <taxon>Hypocreomycetidae</taxon>
        <taxon>Hypocreales</taxon>
        <taxon>Bionectriaceae</taxon>
        <taxon>Clonostachys</taxon>
    </lineage>
</organism>
<evidence type="ECO:0000256" key="4">
    <source>
        <dbReference type="ARBA" id="ARBA00023163"/>
    </source>
</evidence>
<gene>
    <name evidence="7" type="ORF">CRHIZ90672A_00011885</name>
</gene>